<reference evidence="2 3" key="1">
    <citation type="submission" date="2024-04" db="EMBL/GenBank/DDBJ databases">
        <title>Phyllosticta paracitricarpa is synonymous to the EU quarantine fungus P. citricarpa based on phylogenomic analyses.</title>
        <authorList>
            <consortium name="Lawrence Berkeley National Laboratory"/>
            <person name="Van Ingen-Buijs V.A."/>
            <person name="Van Westerhoven A.C."/>
            <person name="Haridas S."/>
            <person name="Skiadas P."/>
            <person name="Martin F."/>
            <person name="Groenewald J.Z."/>
            <person name="Crous P.W."/>
            <person name="Seidl M.F."/>
        </authorList>
    </citation>
    <scope>NUCLEOTIDE SEQUENCE [LARGE SCALE GENOMIC DNA]</scope>
    <source>
        <strain evidence="2 3">CBS 122670</strain>
    </source>
</reference>
<feature type="compositionally biased region" description="Basic and acidic residues" evidence="1">
    <location>
        <begin position="50"/>
        <end position="70"/>
    </location>
</feature>
<evidence type="ECO:0000313" key="3">
    <source>
        <dbReference type="Proteomes" id="UP001365128"/>
    </source>
</evidence>
<comment type="caution">
    <text evidence="2">The sequence shown here is derived from an EMBL/GenBank/DDBJ whole genome shotgun (WGS) entry which is preliminary data.</text>
</comment>
<evidence type="ECO:0000313" key="2">
    <source>
        <dbReference type="EMBL" id="KAK7531123.1"/>
    </source>
</evidence>
<dbReference type="Proteomes" id="UP001365128">
    <property type="component" value="Unassembled WGS sequence"/>
</dbReference>
<protein>
    <submittedName>
        <fullName evidence="2">Uncharacterized protein</fullName>
    </submittedName>
</protein>
<dbReference type="EMBL" id="JBBPDW010000058">
    <property type="protein sequence ID" value="KAK7531123.1"/>
    <property type="molecule type" value="Genomic_DNA"/>
</dbReference>
<name>A0ABR1L904_9PEZI</name>
<evidence type="ECO:0000256" key="1">
    <source>
        <dbReference type="SAM" id="MobiDB-lite"/>
    </source>
</evidence>
<accession>A0ABR1L904</accession>
<gene>
    <name evidence="2" type="ORF">IWX46DRAFT_376225</name>
</gene>
<sequence>MVWVSHWKETANISILRKSLNVLSIRDATKNNNIKDGDTNGEEINGGKTNGKETNGEKANDQSTKDEKFKDEEDLEDVAGVLKKFLNDSDSEMQRLVVRTSDRHQILRYARSRARATLRRNRIDELERNLKMAQEGLDTRLLAMMKNENLEFFKKLDENRRLDNEIHFKPSADLFRTADEILKAIEAKATDN</sequence>
<keyword evidence="3" id="KW-1185">Reference proteome</keyword>
<organism evidence="2 3">
    <name type="scientific">Phyllosticta citricarpa</name>
    <dbReference type="NCBI Taxonomy" id="55181"/>
    <lineage>
        <taxon>Eukaryota</taxon>
        <taxon>Fungi</taxon>
        <taxon>Dikarya</taxon>
        <taxon>Ascomycota</taxon>
        <taxon>Pezizomycotina</taxon>
        <taxon>Dothideomycetes</taxon>
        <taxon>Dothideomycetes incertae sedis</taxon>
        <taxon>Botryosphaeriales</taxon>
        <taxon>Phyllostictaceae</taxon>
        <taxon>Phyllosticta</taxon>
    </lineage>
</organism>
<proteinExistence type="predicted"/>
<feature type="region of interest" description="Disordered" evidence="1">
    <location>
        <begin position="30"/>
        <end position="70"/>
    </location>
</feature>